<dbReference type="EMBL" id="JARFYM010000029">
    <property type="protein sequence ID" value="MDL2402439.1"/>
    <property type="molecule type" value="Genomic_DNA"/>
</dbReference>
<dbReference type="Gene3D" id="3.10.450.40">
    <property type="match status" value="1"/>
</dbReference>
<proteinExistence type="predicted"/>
<reference evidence="1" key="1">
    <citation type="submission" date="2023-06" db="EMBL/GenBank/DDBJ databases">
        <title>Phylogenetic Diversity of Rhizobium strains.</title>
        <authorList>
            <person name="Moura F.T."/>
            <person name="Helene L.C.F."/>
            <person name="Hungria M."/>
        </authorList>
    </citation>
    <scope>NUCLEOTIDE SEQUENCE</scope>
    <source>
        <strain evidence="1">CCGE526</strain>
    </source>
</reference>
<accession>A0ABT7K5M4</accession>
<dbReference type="RefSeq" id="WP_285871822.1">
    <property type="nucleotide sequence ID" value="NZ_JARFYM010000029.1"/>
</dbReference>
<name>A0ABT7K5M4_9HYPH</name>
<sequence>MSLETGRTFATITSAKQHFAPMLDRNDLKQPFSGGDLADIAALYRDYCAKTNWPLPSSPTSFYPTYERDEGYTTRCFGVTFANGSIGRFSLDKALRAIAV</sequence>
<evidence type="ECO:0000313" key="1">
    <source>
        <dbReference type="EMBL" id="MDL2402439.1"/>
    </source>
</evidence>
<gene>
    <name evidence="1" type="ORF">PY649_26445</name>
</gene>
<keyword evidence="2" id="KW-1185">Reference proteome</keyword>
<dbReference type="Proteomes" id="UP001172645">
    <property type="component" value="Unassembled WGS sequence"/>
</dbReference>
<evidence type="ECO:0000313" key="2">
    <source>
        <dbReference type="Proteomes" id="UP001172645"/>
    </source>
</evidence>
<protein>
    <submittedName>
        <fullName evidence="1">Uncharacterized protein</fullName>
    </submittedName>
</protein>
<comment type="caution">
    <text evidence="1">The sequence shown here is derived from an EMBL/GenBank/DDBJ whole genome shotgun (WGS) entry which is preliminary data.</text>
</comment>
<organism evidence="1 2">
    <name type="scientific">Rhizobium mayense</name>
    <dbReference type="NCBI Taxonomy" id="1312184"/>
    <lineage>
        <taxon>Bacteria</taxon>
        <taxon>Pseudomonadati</taxon>
        <taxon>Pseudomonadota</taxon>
        <taxon>Alphaproteobacteria</taxon>
        <taxon>Hyphomicrobiales</taxon>
        <taxon>Rhizobiaceae</taxon>
        <taxon>Rhizobium/Agrobacterium group</taxon>
        <taxon>Rhizobium</taxon>
    </lineage>
</organism>